<dbReference type="PANTHER" id="PTHR31672">
    <property type="entry name" value="BNACNNG10540D PROTEIN"/>
    <property type="match status" value="1"/>
</dbReference>
<evidence type="ECO:0000259" key="1">
    <source>
        <dbReference type="SMART" id="SM00256"/>
    </source>
</evidence>
<evidence type="ECO:0000313" key="3">
    <source>
        <dbReference type="Proteomes" id="UP001443914"/>
    </source>
</evidence>
<gene>
    <name evidence="2" type="ORF">RND81_13G006800</name>
</gene>
<protein>
    <recommendedName>
        <fullName evidence="1">F-box domain-containing protein</fullName>
    </recommendedName>
</protein>
<dbReference type="InterPro" id="IPR006527">
    <property type="entry name" value="F-box-assoc_dom_typ1"/>
</dbReference>
<dbReference type="PANTHER" id="PTHR31672:SF13">
    <property type="entry name" value="F-BOX PROTEIN CPR30-LIKE"/>
    <property type="match status" value="1"/>
</dbReference>
<dbReference type="InterPro" id="IPR001810">
    <property type="entry name" value="F-box_dom"/>
</dbReference>
<dbReference type="NCBIfam" id="TIGR01640">
    <property type="entry name" value="F_box_assoc_1"/>
    <property type="match status" value="1"/>
</dbReference>
<dbReference type="InterPro" id="IPR050796">
    <property type="entry name" value="SCF_F-box_component"/>
</dbReference>
<proteinExistence type="predicted"/>
<reference evidence="2" key="1">
    <citation type="submission" date="2024-03" db="EMBL/GenBank/DDBJ databases">
        <title>WGS assembly of Saponaria officinalis var. Norfolk2.</title>
        <authorList>
            <person name="Jenkins J."/>
            <person name="Shu S."/>
            <person name="Grimwood J."/>
            <person name="Barry K."/>
            <person name="Goodstein D."/>
            <person name="Schmutz J."/>
            <person name="Leebens-Mack J."/>
            <person name="Osbourn A."/>
        </authorList>
    </citation>
    <scope>NUCLEOTIDE SEQUENCE [LARGE SCALE GENOMIC DNA]</scope>
    <source>
        <strain evidence="2">JIC</strain>
    </source>
</reference>
<dbReference type="AlphaFoldDB" id="A0AAW1GUP8"/>
<dbReference type="InterPro" id="IPR036047">
    <property type="entry name" value="F-box-like_dom_sf"/>
</dbReference>
<accession>A0AAW1GUP8</accession>
<feature type="domain" description="F-box" evidence="1">
    <location>
        <begin position="29"/>
        <end position="69"/>
    </location>
</feature>
<dbReference type="InterPro" id="IPR017451">
    <property type="entry name" value="F-box-assoc_interact_dom"/>
</dbReference>
<evidence type="ECO:0000313" key="2">
    <source>
        <dbReference type="EMBL" id="KAK9667720.1"/>
    </source>
</evidence>
<comment type="caution">
    <text evidence="2">The sequence shown here is derived from an EMBL/GenBank/DDBJ whole genome shotgun (WGS) entry which is preliminary data.</text>
</comment>
<dbReference type="Pfam" id="PF07734">
    <property type="entry name" value="FBA_1"/>
    <property type="match status" value="1"/>
</dbReference>
<dbReference type="EMBL" id="JBDFQZ010000013">
    <property type="protein sequence ID" value="KAK9667720.1"/>
    <property type="molecule type" value="Genomic_DNA"/>
</dbReference>
<dbReference type="SUPFAM" id="SSF81383">
    <property type="entry name" value="F-box domain"/>
    <property type="match status" value="1"/>
</dbReference>
<dbReference type="Pfam" id="PF00646">
    <property type="entry name" value="F-box"/>
    <property type="match status" value="1"/>
</dbReference>
<sequence>MTTKRLFIPLNTLSLPSTESPLQSVPDLLIDVIANEILPKLPAKSLLRFKAVCKFFRTLISSPEFTRLHLRHLLASDNCLLITAATNYTLDVYDLNPLSSAPATFRWPVFTVNVIGSCNGLILITTSRYIDPLLSLVLLNPSTRTYINVNSTANDVLKGNLGLGYDRFSNDYKIVAVSDTYGCLNGDHVNTIVTTVYSVNSKSWKRVDETVGFESMERRFNGVLINSHLLHWTFWSMDRSTYKRKIRIGCFDVTTEKWMDDVLLPDNHYDPSHKSYFLDLGVLDDCLFASYVNRVQSFFDVWVMKEYGVHESWIKSFSINISDDPGRGVVPIAKLFRESRMEKLNAAMSIKVHGGVVPVACRGQGRSEVLIRDRLKSRQYWWYNRKSSALNKAEVPDYCGYRPCIFKGSLVKLPDAKLFGAQYKHDTFVLEHN</sequence>
<organism evidence="2 3">
    <name type="scientific">Saponaria officinalis</name>
    <name type="common">Common soapwort</name>
    <name type="synonym">Lychnis saponaria</name>
    <dbReference type="NCBI Taxonomy" id="3572"/>
    <lineage>
        <taxon>Eukaryota</taxon>
        <taxon>Viridiplantae</taxon>
        <taxon>Streptophyta</taxon>
        <taxon>Embryophyta</taxon>
        <taxon>Tracheophyta</taxon>
        <taxon>Spermatophyta</taxon>
        <taxon>Magnoliopsida</taxon>
        <taxon>eudicotyledons</taxon>
        <taxon>Gunneridae</taxon>
        <taxon>Pentapetalae</taxon>
        <taxon>Caryophyllales</taxon>
        <taxon>Caryophyllaceae</taxon>
        <taxon>Caryophylleae</taxon>
        <taxon>Saponaria</taxon>
    </lineage>
</organism>
<keyword evidence="3" id="KW-1185">Reference proteome</keyword>
<dbReference type="Proteomes" id="UP001443914">
    <property type="component" value="Unassembled WGS sequence"/>
</dbReference>
<dbReference type="SMART" id="SM00256">
    <property type="entry name" value="FBOX"/>
    <property type="match status" value="1"/>
</dbReference>
<name>A0AAW1GUP8_SAPOF</name>